<organism evidence="1 2">
    <name type="scientific">Romanomermis culicivorax</name>
    <name type="common">Nematode worm</name>
    <dbReference type="NCBI Taxonomy" id="13658"/>
    <lineage>
        <taxon>Eukaryota</taxon>
        <taxon>Metazoa</taxon>
        <taxon>Ecdysozoa</taxon>
        <taxon>Nematoda</taxon>
        <taxon>Enoplea</taxon>
        <taxon>Dorylaimia</taxon>
        <taxon>Mermithida</taxon>
        <taxon>Mermithoidea</taxon>
        <taxon>Mermithidae</taxon>
        <taxon>Romanomermis</taxon>
    </lineage>
</organism>
<name>A0A915J323_ROMCU</name>
<protein>
    <submittedName>
        <fullName evidence="2">Uncharacterized protein</fullName>
    </submittedName>
</protein>
<evidence type="ECO:0000313" key="1">
    <source>
        <dbReference type="Proteomes" id="UP000887565"/>
    </source>
</evidence>
<dbReference type="AlphaFoldDB" id="A0A915J323"/>
<accession>A0A915J323</accession>
<dbReference type="WBParaSite" id="nRc.2.0.1.t20102-RA">
    <property type="protein sequence ID" value="nRc.2.0.1.t20102-RA"/>
    <property type="gene ID" value="nRc.2.0.1.g20102"/>
</dbReference>
<sequence>MKRHNYRIGDDNGLTLGVYFKVVKSHRKLQTETESHGKGIAATSLDIQQLMQGKIAEGGAKKEQMNEVGRY</sequence>
<reference evidence="2" key="1">
    <citation type="submission" date="2022-11" db="UniProtKB">
        <authorList>
            <consortium name="WormBaseParasite"/>
        </authorList>
    </citation>
    <scope>IDENTIFICATION</scope>
</reference>
<keyword evidence="1" id="KW-1185">Reference proteome</keyword>
<proteinExistence type="predicted"/>
<evidence type="ECO:0000313" key="2">
    <source>
        <dbReference type="WBParaSite" id="nRc.2.0.1.t20102-RA"/>
    </source>
</evidence>
<dbReference type="Proteomes" id="UP000887565">
    <property type="component" value="Unplaced"/>
</dbReference>